<keyword evidence="2" id="KW-1185">Reference proteome</keyword>
<comment type="caution">
    <text evidence="1">The sequence shown here is derived from an EMBL/GenBank/DDBJ whole genome shotgun (WGS) entry which is preliminary data.</text>
</comment>
<protein>
    <recommendedName>
        <fullName evidence="3">CHAT domain-containing protein</fullName>
    </recommendedName>
</protein>
<dbReference type="EMBL" id="JAVRHN010000008">
    <property type="protein sequence ID" value="MDT0687018.1"/>
    <property type="molecule type" value="Genomic_DNA"/>
</dbReference>
<organism evidence="1 2">
    <name type="scientific">Autumnicola psychrophila</name>
    <dbReference type="NCBI Taxonomy" id="3075592"/>
    <lineage>
        <taxon>Bacteria</taxon>
        <taxon>Pseudomonadati</taxon>
        <taxon>Bacteroidota</taxon>
        <taxon>Flavobacteriia</taxon>
        <taxon>Flavobacteriales</taxon>
        <taxon>Flavobacteriaceae</taxon>
        <taxon>Autumnicola</taxon>
    </lineage>
</organism>
<evidence type="ECO:0000313" key="1">
    <source>
        <dbReference type="EMBL" id="MDT0687018.1"/>
    </source>
</evidence>
<reference evidence="1 2" key="1">
    <citation type="submission" date="2023-09" db="EMBL/GenBank/DDBJ databases">
        <authorList>
            <person name="Rey-Velasco X."/>
        </authorList>
    </citation>
    <scope>NUCLEOTIDE SEQUENCE [LARGE SCALE GENOMIC DNA]</scope>
    <source>
        <strain evidence="1 2">F225</strain>
    </source>
</reference>
<evidence type="ECO:0008006" key="3">
    <source>
        <dbReference type="Google" id="ProtNLM"/>
    </source>
</evidence>
<sequence>MHIIFQYPIVDLRDIVPGSNGRLQKPGWPNPSESKKPFVSGFGKVKSRNSGGSEYFTGEAYYCEARSAIKFKELQHQGFPEGLSTPVSIFNSYRRYYNDGHFVGKVEIGLIDNLEEIIRNDPNDEDIPISAILDYYANLEAFVGDKTVKLYKAGIPLKARYQQESTSKKKHAEINPDYVQSGEITILLIYTRHERLKIPNRSFPLENIELTNDNGSIELQGYKLKQDGYNIKVWLIKLPSEFRLMPQRDKNIVRGLRMNLLRIHLEKETIKILLSAIQSGQIEIKKGSSAAKQVNTYFKRTSEKLFRKSRFEIEQKNLLDYALQSEKSIAKGSFIDLKENISYFQDQFMLENLEKLVGGMAKKPILFVCANPRDKNPFDFAKEFKDLQDNLQKGIDREHYDLRIEPSVRKDEFARILDRYQPIFLHMSMHATLDEGLYFEGQNGHLHPMPVKEFKKIIERYSKKNGLRLVLISACNSKKHAEAVKKYCECAIGTMAVFPVPAALLYSNQFYNTLFNGYDKDLEYCHTGAIDAIEFKNPKFPDLNYKTKKIPVHKIPVLIKNYNYV</sequence>
<accession>A0ABU3DTI1</accession>
<dbReference type="Proteomes" id="UP001253848">
    <property type="component" value="Unassembled WGS sequence"/>
</dbReference>
<dbReference type="RefSeq" id="WP_311500323.1">
    <property type="nucleotide sequence ID" value="NZ_JAVRHN010000008.1"/>
</dbReference>
<name>A0ABU3DTI1_9FLAO</name>
<evidence type="ECO:0000313" key="2">
    <source>
        <dbReference type="Proteomes" id="UP001253848"/>
    </source>
</evidence>
<proteinExistence type="predicted"/>
<gene>
    <name evidence="1" type="ORF">RM541_11640</name>
</gene>